<dbReference type="EMBL" id="NFZX01000046">
    <property type="protein sequence ID" value="RFA33011.1"/>
    <property type="molecule type" value="Genomic_DNA"/>
</dbReference>
<feature type="binding site" evidence="5">
    <location>
        <position position="100"/>
    </location>
    <ligand>
        <name>3-dehydroquinate</name>
        <dbReference type="ChEBI" id="CHEBI:32364"/>
    </ligand>
</feature>
<feature type="binding site" evidence="5">
    <location>
        <position position="231"/>
    </location>
    <ligand>
        <name>3-dehydroquinate</name>
        <dbReference type="ChEBI" id="CHEBI:32364"/>
    </ligand>
</feature>
<dbReference type="HAMAP" id="MF_00214">
    <property type="entry name" value="AroD"/>
    <property type="match status" value="1"/>
</dbReference>
<feature type="binding site" evidence="5">
    <location>
        <position position="254"/>
    </location>
    <ligand>
        <name>3-dehydroquinate</name>
        <dbReference type="ChEBI" id="CHEBI:32364"/>
    </ligand>
</feature>
<comment type="similarity">
    <text evidence="5">Belongs to the type-I 3-dehydroquinase family.</text>
</comment>
<dbReference type="AlphaFoldDB" id="A0A3E0WLI4"/>
<dbReference type="InterPro" id="IPR001381">
    <property type="entry name" value="DHquinase_I"/>
</dbReference>
<accession>A0A3E0WLI4</accession>
<dbReference type="PANTHER" id="PTHR43699">
    <property type="entry name" value="3-DEHYDROQUINATE DEHYDRATASE"/>
    <property type="match status" value="1"/>
</dbReference>
<dbReference type="InterPro" id="IPR018508">
    <property type="entry name" value="3-dehydroquinate_DH_AS"/>
</dbReference>
<sequence>MFVIMGEIVKIVYEEALGVETVKIKNLHLGKGMPKIIIPIMGKTLQEMSHELSEAKQEKPDMIEWRADAFLHVNNIEKVLRLLAEIRKLIDDIPLLFTFRTYKEGGRKEVTLNYYEELLSQVIESGCIDVIDVELYMEQTIRERLIQCARQNNVIVLMSNHDFQTTPANEDMLARLIAMQETGADIVKLAVMPQKEEDVLRLLQVAAKMKSTYAQKPFITIAMGPLGILSRIGGEVVGSAASFGSAIQASAPGQITAVELRYMLQTIHRYSK</sequence>
<dbReference type="GO" id="GO:0046279">
    <property type="term" value="P:3,4-dihydroxybenzoate biosynthetic process"/>
    <property type="evidence" value="ECO:0007669"/>
    <property type="project" value="TreeGrafter"/>
</dbReference>
<keyword evidence="5" id="KW-0028">Amino-acid biosynthesis</keyword>
<dbReference type="InterPro" id="IPR050146">
    <property type="entry name" value="Type-I_3-dehydroquinase"/>
</dbReference>
<dbReference type="CDD" id="cd00502">
    <property type="entry name" value="DHQase_I"/>
    <property type="match status" value="1"/>
</dbReference>
<dbReference type="Proteomes" id="UP000256488">
    <property type="component" value="Unassembled WGS sequence"/>
</dbReference>
<comment type="caution">
    <text evidence="5">Lacks conserved residue(s) required for the propagation of feature annotation.</text>
</comment>
<feature type="active site" description="Proton donor/acceptor" evidence="5">
    <location>
        <position position="161"/>
    </location>
</feature>
<dbReference type="GO" id="GO:0008652">
    <property type="term" value="P:amino acid biosynthetic process"/>
    <property type="evidence" value="ECO:0007669"/>
    <property type="project" value="UniProtKB-KW"/>
</dbReference>
<dbReference type="GO" id="GO:0009423">
    <property type="term" value="P:chorismate biosynthetic process"/>
    <property type="evidence" value="ECO:0007669"/>
    <property type="project" value="UniProtKB-UniRule"/>
</dbReference>
<dbReference type="UniPathway" id="UPA00053">
    <property type="reaction ID" value="UER00086"/>
</dbReference>
<proteinExistence type="inferred from homology"/>
<keyword evidence="2 5" id="KW-0057">Aromatic amino acid biosynthesis</keyword>
<dbReference type="EC" id="4.2.1.10" evidence="5"/>
<dbReference type="GO" id="GO:0009073">
    <property type="term" value="P:aromatic amino acid family biosynthetic process"/>
    <property type="evidence" value="ECO:0007669"/>
    <property type="project" value="UniProtKB-KW"/>
</dbReference>
<comment type="caution">
    <text evidence="6">The sequence shown here is derived from an EMBL/GenBank/DDBJ whole genome shotgun (WGS) entry which is preliminary data.</text>
</comment>
<dbReference type="PROSITE" id="PS01028">
    <property type="entry name" value="DEHYDROQUINASE_I"/>
    <property type="match status" value="1"/>
</dbReference>
<feature type="binding site" evidence="5">
    <location>
        <begin position="64"/>
        <end position="66"/>
    </location>
    <ligand>
        <name>3-dehydroquinate</name>
        <dbReference type="ChEBI" id="CHEBI:32364"/>
    </ligand>
</feature>
<comment type="catalytic activity">
    <reaction evidence="1 5">
        <text>3-dehydroquinate = 3-dehydroshikimate + H2O</text>
        <dbReference type="Rhea" id="RHEA:21096"/>
        <dbReference type="ChEBI" id="CHEBI:15377"/>
        <dbReference type="ChEBI" id="CHEBI:16630"/>
        <dbReference type="ChEBI" id="CHEBI:32364"/>
        <dbReference type="EC" id="4.2.1.10"/>
    </reaction>
</comment>
<evidence type="ECO:0000313" key="7">
    <source>
        <dbReference type="Proteomes" id="UP000256488"/>
    </source>
</evidence>
<comment type="pathway">
    <text evidence="5">Metabolic intermediate biosynthesis; chorismate biosynthesis; chorismate from D-erythrose 4-phosphate and phosphoenolpyruvate: step 3/7.</text>
</comment>
<reference evidence="6 7" key="1">
    <citation type="submission" date="2017-05" db="EMBL/GenBank/DDBJ databases">
        <title>Virgibacillus sp. AK90 isolated from a saltern of Kakinada, India.</title>
        <authorList>
            <person name="Gupta V."/>
            <person name="Sidhu C."/>
            <person name="Korpole S."/>
            <person name="Pinnaka A.K."/>
        </authorList>
    </citation>
    <scope>NUCLEOTIDE SEQUENCE [LARGE SCALE GENOMIC DNA]</scope>
    <source>
        <strain evidence="6 7">AK90</strain>
    </source>
</reference>
<comment type="subunit">
    <text evidence="5">Homodimer.</text>
</comment>
<dbReference type="Pfam" id="PF01487">
    <property type="entry name" value="DHquinase_I"/>
    <property type="match status" value="1"/>
</dbReference>
<evidence type="ECO:0000313" key="6">
    <source>
        <dbReference type="EMBL" id="RFA33011.1"/>
    </source>
</evidence>
<evidence type="ECO:0000256" key="5">
    <source>
        <dbReference type="HAMAP-Rule" id="MF_00214"/>
    </source>
</evidence>
<dbReference type="FunFam" id="3.20.20.70:FF:000047">
    <property type="entry name" value="3-dehydroquinate dehydratase"/>
    <property type="match status" value="1"/>
</dbReference>
<organism evidence="6 7">
    <name type="scientific">Virgibacillus dokdonensis</name>
    <dbReference type="NCBI Taxonomy" id="302167"/>
    <lineage>
        <taxon>Bacteria</taxon>
        <taxon>Bacillati</taxon>
        <taxon>Bacillota</taxon>
        <taxon>Bacilli</taxon>
        <taxon>Bacillales</taxon>
        <taxon>Bacillaceae</taxon>
        <taxon>Virgibacillus</taxon>
    </lineage>
</organism>
<feature type="active site" description="Schiff-base intermediate with substrate" evidence="5">
    <location>
        <position position="188"/>
    </location>
</feature>
<dbReference type="InterPro" id="IPR013785">
    <property type="entry name" value="Aldolase_TIM"/>
</dbReference>
<keyword evidence="3 5" id="KW-0456">Lyase</keyword>
<dbReference type="GO" id="GO:0003855">
    <property type="term" value="F:3-dehydroquinate dehydratase activity"/>
    <property type="evidence" value="ECO:0007669"/>
    <property type="project" value="UniProtKB-UniRule"/>
</dbReference>
<comment type="function">
    <text evidence="5">Involved in the third step of the chorismate pathway, which leads to the biosynthesis of aromatic amino acids. Catalyzes the cis-dehydration of 3-dehydroquinate (DHQ) and introduces the first double bond of the aromatic ring to yield 3-dehydroshikimate.</text>
</comment>
<dbReference type="NCBIfam" id="TIGR01093">
    <property type="entry name" value="aroD"/>
    <property type="match status" value="1"/>
</dbReference>
<gene>
    <name evidence="5" type="primary">aroD</name>
    <name evidence="6" type="ORF">CAI16_16220</name>
</gene>
<dbReference type="SUPFAM" id="SSF51569">
    <property type="entry name" value="Aldolase"/>
    <property type="match status" value="1"/>
</dbReference>
<protein>
    <recommendedName>
        <fullName evidence="5">3-dehydroquinate dehydratase</fullName>
        <shortName evidence="5">3-dehydroquinase</shortName>
        <ecNumber evidence="5">4.2.1.10</ecNumber>
    </recommendedName>
    <alternativeName>
        <fullName evidence="5">Type I DHQase</fullName>
    </alternativeName>
    <alternativeName>
        <fullName evidence="5">Type I dehydroquinase</fullName>
        <shortName evidence="5">DHQ1</shortName>
    </alternativeName>
</protein>
<evidence type="ECO:0000256" key="3">
    <source>
        <dbReference type="ARBA" id="ARBA00023239"/>
    </source>
</evidence>
<dbReference type="Gene3D" id="3.20.20.70">
    <property type="entry name" value="Aldolase class I"/>
    <property type="match status" value="1"/>
</dbReference>
<dbReference type="PANTHER" id="PTHR43699:SF1">
    <property type="entry name" value="3-DEHYDROQUINATE DEHYDRATASE"/>
    <property type="match status" value="1"/>
</dbReference>
<evidence type="ECO:0000256" key="2">
    <source>
        <dbReference type="ARBA" id="ARBA00023141"/>
    </source>
</evidence>
<evidence type="ECO:0000256" key="4">
    <source>
        <dbReference type="ARBA" id="ARBA00023270"/>
    </source>
</evidence>
<name>A0A3E0WLI4_9BACI</name>
<evidence type="ECO:0000256" key="1">
    <source>
        <dbReference type="ARBA" id="ARBA00001864"/>
    </source>
</evidence>
<keyword evidence="4 5" id="KW-0704">Schiff base</keyword>
<feature type="binding site" evidence="5">
    <location>
        <position position="250"/>
    </location>
    <ligand>
        <name>3-dehydroquinate</name>
        <dbReference type="ChEBI" id="CHEBI:32364"/>
    </ligand>
</feature>